<dbReference type="STRING" id="984486.A0A1E3QNK0"/>
<keyword evidence="2" id="KW-1015">Disulfide bond</keyword>
<name>A0A1E3QNK0_9ASCO</name>
<dbReference type="GO" id="GO:0033617">
    <property type="term" value="P:mitochondrial respiratory chain complex IV assembly"/>
    <property type="evidence" value="ECO:0007669"/>
    <property type="project" value="EnsemblFungi"/>
</dbReference>
<dbReference type="InterPro" id="IPR013892">
    <property type="entry name" value="Cyt_c_biogenesis_Cmc1-like"/>
</dbReference>
<dbReference type="GO" id="GO:0005758">
    <property type="term" value="C:mitochondrial intermembrane space"/>
    <property type="evidence" value="ECO:0007669"/>
    <property type="project" value="EnsemblFungi"/>
</dbReference>
<proteinExistence type="inferred from homology"/>
<evidence type="ECO:0000313" key="5">
    <source>
        <dbReference type="Proteomes" id="UP000094336"/>
    </source>
</evidence>
<dbReference type="OrthoDB" id="532630at2759"/>
<protein>
    <recommendedName>
        <fullName evidence="3">COX assembly mitochondrial protein</fullName>
    </recommendedName>
</protein>
<accession>A0A1E3QNK0</accession>
<evidence type="ECO:0000256" key="2">
    <source>
        <dbReference type="ARBA" id="ARBA00023157"/>
    </source>
</evidence>
<sequence>MHPQLEAERFVPCQELIDALEHCHKQDYISRALWGLCNDPKEALSRCLHETRLSQVREKIIVGKEKQKGLQAKWREAREGAYGKDEKLKKVIDAEYALKYGQKPETTAESG</sequence>
<dbReference type="AlphaFoldDB" id="A0A1E3QNK0"/>
<dbReference type="GeneID" id="30149714"/>
<keyword evidence="3" id="KW-0143">Chaperone</keyword>
<comment type="similarity">
    <text evidence="1 3">Belongs to the CMC family.</text>
</comment>
<dbReference type="Pfam" id="PF08583">
    <property type="entry name" value="Cmc1"/>
    <property type="match status" value="1"/>
</dbReference>
<keyword evidence="3" id="KW-0472">Membrane</keyword>
<comment type="function">
    <text evidence="3">Required for mitochondrial cytochrome c oxidase (COX) assembly and respiration.</text>
</comment>
<evidence type="ECO:0000256" key="1">
    <source>
        <dbReference type="ARBA" id="ARBA00007347"/>
    </source>
</evidence>
<organism evidence="4 5">
    <name type="scientific">Babjeviella inositovora NRRL Y-12698</name>
    <dbReference type="NCBI Taxonomy" id="984486"/>
    <lineage>
        <taxon>Eukaryota</taxon>
        <taxon>Fungi</taxon>
        <taxon>Dikarya</taxon>
        <taxon>Ascomycota</taxon>
        <taxon>Saccharomycotina</taxon>
        <taxon>Pichiomycetes</taxon>
        <taxon>Serinales incertae sedis</taxon>
        <taxon>Babjeviella</taxon>
    </lineage>
</organism>
<dbReference type="GO" id="GO:0005743">
    <property type="term" value="C:mitochondrial inner membrane"/>
    <property type="evidence" value="ECO:0007669"/>
    <property type="project" value="UniProtKB-SubCell"/>
</dbReference>
<evidence type="ECO:0000256" key="3">
    <source>
        <dbReference type="RuleBase" id="RU364104"/>
    </source>
</evidence>
<reference evidence="5" key="1">
    <citation type="submission" date="2016-05" db="EMBL/GenBank/DDBJ databases">
        <title>Comparative genomics of biotechnologically important yeasts.</title>
        <authorList>
            <consortium name="DOE Joint Genome Institute"/>
            <person name="Riley R."/>
            <person name="Haridas S."/>
            <person name="Wolfe K.H."/>
            <person name="Lopes M.R."/>
            <person name="Hittinger C.T."/>
            <person name="Goker M."/>
            <person name="Salamov A."/>
            <person name="Wisecaver J."/>
            <person name="Long T.M."/>
            <person name="Aerts A.L."/>
            <person name="Barry K."/>
            <person name="Choi C."/>
            <person name="Clum A."/>
            <person name="Coughlan A.Y."/>
            <person name="Deshpande S."/>
            <person name="Douglass A.P."/>
            <person name="Hanson S.J."/>
            <person name="Klenk H.-P."/>
            <person name="Labutti K."/>
            <person name="Lapidus A."/>
            <person name="Lindquist E."/>
            <person name="Lipzen A."/>
            <person name="Meier-Kolthoff J.P."/>
            <person name="Ohm R.A."/>
            <person name="Otillar R.P."/>
            <person name="Pangilinan J."/>
            <person name="Peng Y."/>
            <person name="Rokas A."/>
            <person name="Rosa C.A."/>
            <person name="Scheuner C."/>
            <person name="Sibirny A.A."/>
            <person name="Slot J.C."/>
            <person name="Stielow J.B."/>
            <person name="Sun H."/>
            <person name="Kurtzman C.P."/>
            <person name="Blackwell M."/>
            <person name="Grigoriev I.V."/>
            <person name="Jeffries T.W."/>
        </authorList>
    </citation>
    <scope>NUCLEOTIDE SEQUENCE [LARGE SCALE GENOMIC DNA]</scope>
    <source>
        <strain evidence="5">NRRL Y-12698</strain>
    </source>
</reference>
<gene>
    <name evidence="4" type="ORF">BABINDRAFT_38218</name>
</gene>
<dbReference type="RefSeq" id="XP_018984614.1">
    <property type="nucleotide sequence ID" value="XM_019131861.1"/>
</dbReference>
<comment type="subcellular location">
    <subcellularLocation>
        <location evidence="3">Mitochondrion inner membrane</location>
    </subcellularLocation>
</comment>
<dbReference type="Proteomes" id="UP000094336">
    <property type="component" value="Unassembled WGS sequence"/>
</dbReference>
<keyword evidence="5" id="KW-1185">Reference proteome</keyword>
<keyword evidence="3" id="KW-0496">Mitochondrion</keyword>
<keyword evidence="3" id="KW-0999">Mitochondrion inner membrane</keyword>
<dbReference type="EMBL" id="KV454433">
    <property type="protein sequence ID" value="ODQ79286.1"/>
    <property type="molecule type" value="Genomic_DNA"/>
</dbReference>
<evidence type="ECO:0000313" key="4">
    <source>
        <dbReference type="EMBL" id="ODQ79286.1"/>
    </source>
</evidence>